<dbReference type="PANTHER" id="PTHR12820">
    <property type="entry name" value="VACUOLAR SORTING PROTEIN 53"/>
    <property type="match status" value="1"/>
</dbReference>
<evidence type="ECO:0000313" key="2">
    <source>
        <dbReference type="Proteomes" id="UP000225706"/>
    </source>
</evidence>
<dbReference type="GO" id="GO:0000938">
    <property type="term" value="C:GARP complex"/>
    <property type="evidence" value="ECO:0007669"/>
    <property type="project" value="InterPro"/>
</dbReference>
<name>A0A2B4S503_STYPI</name>
<dbReference type="Proteomes" id="UP000225706">
    <property type="component" value="Unassembled WGS sequence"/>
</dbReference>
<organism evidence="1 2">
    <name type="scientific">Stylophora pistillata</name>
    <name type="common">Smooth cauliflower coral</name>
    <dbReference type="NCBI Taxonomy" id="50429"/>
    <lineage>
        <taxon>Eukaryota</taxon>
        <taxon>Metazoa</taxon>
        <taxon>Cnidaria</taxon>
        <taxon>Anthozoa</taxon>
        <taxon>Hexacorallia</taxon>
        <taxon>Scleractinia</taxon>
        <taxon>Astrocoeniina</taxon>
        <taxon>Pocilloporidae</taxon>
        <taxon>Stylophora</taxon>
    </lineage>
</organism>
<dbReference type="PANTHER" id="PTHR12820:SF0">
    <property type="entry name" value="VACUOLAR PROTEIN SORTING-ASSOCIATED PROTEIN 53 HOMOLOG"/>
    <property type="match status" value="1"/>
</dbReference>
<keyword evidence="2" id="KW-1185">Reference proteome</keyword>
<dbReference type="GO" id="GO:0005829">
    <property type="term" value="C:cytosol"/>
    <property type="evidence" value="ECO:0007669"/>
    <property type="project" value="GOC"/>
</dbReference>
<dbReference type="OrthoDB" id="10261632at2759"/>
<dbReference type="InterPro" id="IPR039766">
    <property type="entry name" value="Vps53"/>
</dbReference>
<evidence type="ECO:0000313" key="1">
    <source>
        <dbReference type="EMBL" id="PFX23880.1"/>
    </source>
</evidence>
<dbReference type="GO" id="GO:0042147">
    <property type="term" value="P:retrograde transport, endosome to Golgi"/>
    <property type="evidence" value="ECO:0007669"/>
    <property type="project" value="InterPro"/>
</dbReference>
<reference evidence="2" key="1">
    <citation type="journal article" date="2017" name="bioRxiv">
        <title>Comparative analysis of the genomes of Stylophora pistillata and Acropora digitifera provides evidence for extensive differences between species of corals.</title>
        <authorList>
            <person name="Voolstra C.R."/>
            <person name="Li Y."/>
            <person name="Liew Y.J."/>
            <person name="Baumgarten S."/>
            <person name="Zoccola D."/>
            <person name="Flot J.-F."/>
            <person name="Tambutte S."/>
            <person name="Allemand D."/>
            <person name="Aranda M."/>
        </authorList>
    </citation>
    <scope>NUCLEOTIDE SEQUENCE [LARGE SCALE GENOMIC DNA]</scope>
</reference>
<sequence length="197" mass="21840">MSLLHNQIGKVKAPINQKQITAPRTRPNVTTCLYLIPNINTRSLSTLMAVEVKTDTADRIILVSPGIIKVNWQSVEAVGDESSYVTAISNHLKEAVPLLRDYLSSARKYFTQFCVKFVNSFIPRFISNLYKCKPISTVGAEQLLLDTHSLKTILLDLPSIGSKVQRKPPASQASFAEVNGLQSRRDFDAGECSVFSK</sequence>
<gene>
    <name evidence="1" type="primary">Vps53</name>
    <name evidence="1" type="ORF">AWC38_SpisGene11539</name>
</gene>
<dbReference type="STRING" id="50429.A0A2B4S503"/>
<comment type="caution">
    <text evidence="1">The sequence shown here is derived from an EMBL/GenBank/DDBJ whole genome shotgun (WGS) entry which is preliminary data.</text>
</comment>
<dbReference type="AlphaFoldDB" id="A0A2B4S503"/>
<dbReference type="EMBL" id="LSMT01000193">
    <property type="protein sequence ID" value="PFX23880.1"/>
    <property type="molecule type" value="Genomic_DNA"/>
</dbReference>
<proteinExistence type="predicted"/>
<accession>A0A2B4S503</accession>
<protein>
    <submittedName>
        <fullName evidence="1">Vacuolar protein sorting-associated protein 53-like</fullName>
    </submittedName>
</protein>